<comment type="caution">
    <text evidence="1">The sequence shown here is derived from an EMBL/GenBank/DDBJ whole genome shotgun (WGS) entry which is preliminary data.</text>
</comment>
<keyword evidence="2" id="KW-1185">Reference proteome</keyword>
<gene>
    <name evidence="1" type="ORF">ABCS64_02755</name>
</gene>
<organism evidence="1 2">
    <name type="scientific">Dentiradicibacter hellwigii</name>
    <dbReference type="NCBI Taxonomy" id="3149053"/>
    <lineage>
        <taxon>Bacteria</taxon>
        <taxon>Pseudomonadati</taxon>
        <taxon>Pseudomonadota</taxon>
        <taxon>Betaproteobacteria</taxon>
        <taxon>Rhodocyclales</taxon>
        <taxon>Rhodocyclaceae</taxon>
        <taxon>Dentiradicibacter</taxon>
    </lineage>
</organism>
<name>A0ABV4UCQ7_9RHOO</name>
<proteinExistence type="predicted"/>
<evidence type="ECO:0000313" key="1">
    <source>
        <dbReference type="EMBL" id="MFA9949258.1"/>
    </source>
</evidence>
<reference evidence="2" key="1">
    <citation type="submission" date="2024-06" db="EMBL/GenBank/DDBJ databases">
        <title>Radixoralia hellwigii gen. nov., sp nov., isolated from a root canal in the human oral cavity.</title>
        <authorList>
            <person name="Bartsch S."/>
            <person name="Wittmer A."/>
            <person name="Schulz A.-K."/>
            <person name="Neumann-Schaal M."/>
            <person name="Wolf J."/>
            <person name="Gronow S."/>
            <person name="Tennert C."/>
            <person name="Haecker G."/>
            <person name="Cieplik F."/>
            <person name="Al-Ahmad A."/>
        </authorList>
    </citation>
    <scope>NUCLEOTIDE SEQUENCE [LARGE SCALE GENOMIC DNA]</scope>
    <source>
        <strain evidence="2">Wk13</strain>
    </source>
</reference>
<dbReference type="RefSeq" id="WP_418890403.1">
    <property type="nucleotide sequence ID" value="NZ_JBEUWX010000002.1"/>
</dbReference>
<dbReference type="InterPro" id="IPR025528">
    <property type="entry name" value="BrnA_antitoxin"/>
</dbReference>
<protein>
    <submittedName>
        <fullName evidence="1">BrnA antitoxin family protein</fullName>
    </submittedName>
</protein>
<sequence length="104" mass="11152">MNDFDLENLDIEKVAAAAEADAGQPLPGLRESLRQAQRGEYAAVHTPEMIMARRKAGRPAGSVAAVHKQPVTLRMEPEALAKWRASGKGWQTRAAALLAAHAPS</sequence>
<dbReference type="Proteomes" id="UP001574673">
    <property type="component" value="Unassembled WGS sequence"/>
</dbReference>
<dbReference type="EMBL" id="JBEUWX010000002">
    <property type="protein sequence ID" value="MFA9949258.1"/>
    <property type="molecule type" value="Genomic_DNA"/>
</dbReference>
<evidence type="ECO:0000313" key="2">
    <source>
        <dbReference type="Proteomes" id="UP001574673"/>
    </source>
</evidence>
<dbReference type="Pfam" id="PF14384">
    <property type="entry name" value="BrnA_antitoxin"/>
    <property type="match status" value="1"/>
</dbReference>
<accession>A0ABV4UCQ7</accession>